<accession>A0A2K3PGU5</accession>
<evidence type="ECO:0000313" key="8">
    <source>
        <dbReference type="Proteomes" id="UP000236291"/>
    </source>
</evidence>
<feature type="compositionally biased region" description="Basic and acidic residues" evidence="5">
    <location>
        <begin position="482"/>
        <end position="498"/>
    </location>
</feature>
<comment type="similarity">
    <text evidence="1">Belongs to the peptidase C48 family.</text>
</comment>
<feature type="compositionally biased region" description="Low complexity" evidence="5">
    <location>
        <begin position="213"/>
        <end position="226"/>
    </location>
</feature>
<feature type="region of interest" description="Disordered" evidence="5">
    <location>
        <begin position="195"/>
        <end position="226"/>
    </location>
</feature>
<dbReference type="InterPro" id="IPR003653">
    <property type="entry name" value="Peptidase_C48_C"/>
</dbReference>
<feature type="coiled-coil region" evidence="4">
    <location>
        <begin position="34"/>
        <end position="61"/>
    </location>
</feature>
<sequence>MNMDKSKGSGKWVWIKDSEKHVVDTQDGHSYASLEDLVSCVESASNKIQELTQMVHQLSTILDDLRSSIHKQYKPICTNLNGNKNHPKSCSPQANINSSHQGSCASSSKKPRYNKDDHGIEASNIIFNISDEDDYGNTTSKIPSVHPSDSFYYTQKQHMSDLKCTTSTICTPVKQMKNVPPKHTSSRTRQGIKIAMENSKNKKNTISTPPPNNKSATKSSTTTKHTNIQFPEEVKCTFTPTKDMHLQIPDIQLCAYVFNADLDPKEVMIQVGDFKVSRMELHCMCPNEIYVPLKDEGGHWFLMVISIKDKVVYHLDSFIQPESISTRRETISKMDAIEIPSEFLQNWKQKICADPDACVKDPAHNFWNFATSTLKKSNSFQNGRTLATACGFKRPQNVIFTYKPECNQFNMRFVDNNGDDIRYLGTRHPIDYHQMRLQNPNLIVVPSYYHLVTEHEGERCYVPTEWLEISAAFLKMEEDAKKADGDGNKADGDAKKAGGDGAVNSHQPNVNDGHYKWEKIVGQRFATGECVLHFPALVSSDEPFIPNQSLVVINEQTKQNIICTVTKSDTAIPQYHLGKPIYEFIKKLKLKPELHKLKFDLDYPPKVLKVEVVENDLKKSA</sequence>
<name>A0A2K3PGU5_TRIPR</name>
<keyword evidence="2" id="KW-0645">Protease</keyword>
<reference evidence="7 8" key="2">
    <citation type="journal article" date="2017" name="Front. Plant Sci.">
        <title>Gene Classification and Mining of Molecular Markers Useful in Red Clover (Trifolium pratense) Breeding.</title>
        <authorList>
            <person name="Istvanek J."/>
            <person name="Dluhosova J."/>
            <person name="Dluhos P."/>
            <person name="Patkova L."/>
            <person name="Nedelnik J."/>
            <person name="Repkova J."/>
        </authorList>
    </citation>
    <scope>NUCLEOTIDE SEQUENCE [LARGE SCALE GENOMIC DNA]</scope>
    <source>
        <strain evidence="8">cv. Tatra</strain>
        <tissue evidence="7">Young leaves</tissue>
    </source>
</reference>
<dbReference type="AlphaFoldDB" id="A0A2K3PGU5"/>
<dbReference type="Pfam" id="PF02902">
    <property type="entry name" value="Peptidase_C48"/>
    <property type="match status" value="1"/>
</dbReference>
<evidence type="ECO:0000313" key="7">
    <source>
        <dbReference type="EMBL" id="PNY14512.1"/>
    </source>
</evidence>
<dbReference type="GO" id="GO:0008234">
    <property type="term" value="F:cysteine-type peptidase activity"/>
    <property type="evidence" value="ECO:0007669"/>
    <property type="project" value="InterPro"/>
</dbReference>
<comment type="caution">
    <text evidence="7">The sequence shown here is derived from an EMBL/GenBank/DDBJ whole genome shotgun (WGS) entry which is preliminary data.</text>
</comment>
<evidence type="ECO:0000256" key="1">
    <source>
        <dbReference type="ARBA" id="ARBA00005234"/>
    </source>
</evidence>
<feature type="domain" description="Ubiquitin-like protease family profile" evidence="6">
    <location>
        <begin position="289"/>
        <end position="334"/>
    </location>
</feature>
<feature type="region of interest" description="Disordered" evidence="5">
    <location>
        <begin position="88"/>
        <end position="117"/>
    </location>
</feature>
<gene>
    <name evidence="7" type="ORF">L195_g011193</name>
</gene>
<dbReference type="EMBL" id="ASHM01006911">
    <property type="protein sequence ID" value="PNY14512.1"/>
    <property type="molecule type" value="Genomic_DNA"/>
</dbReference>
<proteinExistence type="inferred from homology"/>
<protein>
    <recommendedName>
        <fullName evidence="6">Ubiquitin-like protease family profile domain-containing protein</fullName>
    </recommendedName>
</protein>
<dbReference type="GO" id="GO:0006508">
    <property type="term" value="P:proteolysis"/>
    <property type="evidence" value="ECO:0007669"/>
    <property type="project" value="UniProtKB-KW"/>
</dbReference>
<evidence type="ECO:0000256" key="2">
    <source>
        <dbReference type="ARBA" id="ARBA00022670"/>
    </source>
</evidence>
<evidence type="ECO:0000256" key="3">
    <source>
        <dbReference type="ARBA" id="ARBA00022801"/>
    </source>
</evidence>
<evidence type="ECO:0000256" key="4">
    <source>
        <dbReference type="SAM" id="Coils"/>
    </source>
</evidence>
<evidence type="ECO:0000259" key="6">
    <source>
        <dbReference type="Pfam" id="PF02902"/>
    </source>
</evidence>
<dbReference type="SUPFAM" id="SSF54001">
    <property type="entry name" value="Cysteine proteinases"/>
    <property type="match status" value="1"/>
</dbReference>
<feature type="compositionally biased region" description="Polar residues" evidence="5">
    <location>
        <begin position="88"/>
        <end position="108"/>
    </location>
</feature>
<dbReference type="Proteomes" id="UP000236291">
    <property type="component" value="Unassembled WGS sequence"/>
</dbReference>
<dbReference type="Gene3D" id="3.40.395.10">
    <property type="entry name" value="Adenoviral Proteinase, Chain A"/>
    <property type="match status" value="1"/>
</dbReference>
<keyword evidence="4" id="KW-0175">Coiled coil</keyword>
<organism evidence="7 8">
    <name type="scientific">Trifolium pratense</name>
    <name type="common">Red clover</name>
    <dbReference type="NCBI Taxonomy" id="57577"/>
    <lineage>
        <taxon>Eukaryota</taxon>
        <taxon>Viridiplantae</taxon>
        <taxon>Streptophyta</taxon>
        <taxon>Embryophyta</taxon>
        <taxon>Tracheophyta</taxon>
        <taxon>Spermatophyta</taxon>
        <taxon>Magnoliopsida</taxon>
        <taxon>eudicotyledons</taxon>
        <taxon>Gunneridae</taxon>
        <taxon>Pentapetalae</taxon>
        <taxon>rosids</taxon>
        <taxon>fabids</taxon>
        <taxon>Fabales</taxon>
        <taxon>Fabaceae</taxon>
        <taxon>Papilionoideae</taxon>
        <taxon>50 kb inversion clade</taxon>
        <taxon>NPAAA clade</taxon>
        <taxon>Hologalegina</taxon>
        <taxon>IRL clade</taxon>
        <taxon>Trifolieae</taxon>
        <taxon>Trifolium</taxon>
    </lineage>
</organism>
<reference evidence="7 8" key="1">
    <citation type="journal article" date="2014" name="Am. J. Bot.">
        <title>Genome assembly and annotation for red clover (Trifolium pratense; Fabaceae).</title>
        <authorList>
            <person name="Istvanek J."/>
            <person name="Jaros M."/>
            <person name="Krenek A."/>
            <person name="Repkova J."/>
        </authorList>
    </citation>
    <scope>NUCLEOTIDE SEQUENCE [LARGE SCALE GENOMIC DNA]</scope>
    <source>
        <strain evidence="8">cv. Tatra</strain>
        <tissue evidence="7">Young leaves</tissue>
    </source>
</reference>
<dbReference type="InterPro" id="IPR038765">
    <property type="entry name" value="Papain-like_cys_pep_sf"/>
</dbReference>
<keyword evidence="3" id="KW-0378">Hydrolase</keyword>
<feature type="region of interest" description="Disordered" evidence="5">
    <location>
        <begin position="482"/>
        <end position="508"/>
    </location>
</feature>
<evidence type="ECO:0000256" key="5">
    <source>
        <dbReference type="SAM" id="MobiDB-lite"/>
    </source>
</evidence>